<accession>A0A7S2P4B2</accession>
<gene>
    <name evidence="3" type="ORF">SMAR0320_LOCUS1920</name>
</gene>
<feature type="region of interest" description="Disordered" evidence="1">
    <location>
        <begin position="229"/>
        <end position="252"/>
    </location>
</feature>
<organism evidence="3">
    <name type="scientific">Skeletonema marinoi</name>
    <dbReference type="NCBI Taxonomy" id="267567"/>
    <lineage>
        <taxon>Eukaryota</taxon>
        <taxon>Sar</taxon>
        <taxon>Stramenopiles</taxon>
        <taxon>Ochrophyta</taxon>
        <taxon>Bacillariophyta</taxon>
        <taxon>Coscinodiscophyceae</taxon>
        <taxon>Thalassiosirophycidae</taxon>
        <taxon>Thalassiosirales</taxon>
        <taxon>Skeletonemataceae</taxon>
        <taxon>Skeletonema</taxon>
        <taxon>Skeletonema marinoi-dohrnii complex</taxon>
    </lineage>
</organism>
<feature type="signal peptide" evidence="2">
    <location>
        <begin position="1"/>
        <end position="22"/>
    </location>
</feature>
<feature type="compositionally biased region" description="Basic and acidic residues" evidence="1">
    <location>
        <begin position="240"/>
        <end position="252"/>
    </location>
</feature>
<evidence type="ECO:0000256" key="1">
    <source>
        <dbReference type="SAM" id="MobiDB-lite"/>
    </source>
</evidence>
<keyword evidence="2" id="KW-0732">Signal</keyword>
<protein>
    <recommendedName>
        <fullName evidence="4">Plastid lipid-associated protein/fibrillin conserved domain-containing protein</fullName>
    </recommendedName>
</protein>
<sequence length="252" mass="27490">MKISSFIKCLLLAMVATTEVQSFFTIAPTTATNANTAAVKNTLSDKQIIELAKDYVTNKNGFYKPIDADAHAEDFVFRGGVVGPLNKADYAKTMTKLGIAEAFDLDPNAFGFCVDPQVKNTARFYVRYTGRQVKNWKVAGTPFDIPPEEGNKRPIVGPTESFCVQFNDEGKARFLTISAPMAFGNPEQPSTGQLGAVLGLFNHVGLEVAADSALNSNVRRLGNAAADLLPDEVSPPRTSSKREDLPTWWKEH</sequence>
<name>A0A7S2P4B2_9STRA</name>
<reference evidence="3" key="1">
    <citation type="submission" date="2021-01" db="EMBL/GenBank/DDBJ databases">
        <authorList>
            <person name="Corre E."/>
            <person name="Pelletier E."/>
            <person name="Niang G."/>
            <person name="Scheremetjew M."/>
            <person name="Finn R."/>
            <person name="Kale V."/>
            <person name="Holt S."/>
            <person name="Cochrane G."/>
            <person name="Meng A."/>
            <person name="Brown T."/>
            <person name="Cohen L."/>
        </authorList>
    </citation>
    <scope>NUCLEOTIDE SEQUENCE</scope>
    <source>
        <strain evidence="3">SM1012Den-03</strain>
    </source>
</reference>
<dbReference type="AlphaFoldDB" id="A0A7S2P4B2"/>
<dbReference type="EMBL" id="HBGZ01002815">
    <property type="protein sequence ID" value="CAD9575208.1"/>
    <property type="molecule type" value="Transcribed_RNA"/>
</dbReference>
<proteinExistence type="predicted"/>
<evidence type="ECO:0000313" key="3">
    <source>
        <dbReference type="EMBL" id="CAD9575208.1"/>
    </source>
</evidence>
<evidence type="ECO:0000256" key="2">
    <source>
        <dbReference type="SAM" id="SignalP"/>
    </source>
</evidence>
<evidence type="ECO:0008006" key="4">
    <source>
        <dbReference type="Google" id="ProtNLM"/>
    </source>
</evidence>
<feature type="chain" id="PRO_5030994731" description="Plastid lipid-associated protein/fibrillin conserved domain-containing protein" evidence="2">
    <location>
        <begin position="23"/>
        <end position="252"/>
    </location>
</feature>